<evidence type="ECO:0000313" key="7">
    <source>
        <dbReference type="EMBL" id="KAG9066470.1"/>
    </source>
</evidence>
<dbReference type="InterPro" id="IPR029752">
    <property type="entry name" value="D-isomer_DH_CS1"/>
</dbReference>
<evidence type="ECO:0000256" key="2">
    <source>
        <dbReference type="ARBA" id="ARBA00023002"/>
    </source>
</evidence>
<keyword evidence="2 4" id="KW-0560">Oxidoreductase</keyword>
<dbReference type="AlphaFoldDB" id="A0A9P7XSF7"/>
<evidence type="ECO:0008006" key="9">
    <source>
        <dbReference type="Google" id="ProtNLM"/>
    </source>
</evidence>
<sequence>MRPRTRSSVPYLQRVLFATMLESSTEKPVIRVAVFSAQPHDKHFFNCVNQECFQSLHAELVFHTSPLSKETAALAGRCDAVCVFVNDCVDEDVLQLLLDQGVRGVFLRCAGFNNVDLKAAKKLGLFVARVPAYSPEAVAEFAVALILTLNRRTHRAYNRVREGNFDLSSLLGFNMHGKTVGIVGVGKIGLAAARIFKGFGCNLLAYDPYEVDEFKALGAYTTFENLLQQSDIVTLHCPLLVSTKHLISRASLMNLKWGAMLINTSRGGIIDTAAVIDALKSGQIGALGLDVYEKEAGLFFVDHSSDIIHDDVFQRLLTFPNVLVTGHQAFLTGEALTEIAETTLQNLQHFAHGTACSNALVGGDAI</sequence>
<dbReference type="Proteomes" id="UP000707451">
    <property type="component" value="Unassembled WGS sequence"/>
</dbReference>
<evidence type="ECO:0000256" key="3">
    <source>
        <dbReference type="ARBA" id="ARBA00023027"/>
    </source>
</evidence>
<evidence type="ECO:0000259" key="6">
    <source>
        <dbReference type="Pfam" id="PF02826"/>
    </source>
</evidence>
<evidence type="ECO:0000256" key="1">
    <source>
        <dbReference type="ARBA" id="ARBA00005854"/>
    </source>
</evidence>
<dbReference type="OrthoDB" id="418179at2759"/>
<dbReference type="InterPro" id="IPR036291">
    <property type="entry name" value="NAD(P)-bd_dom_sf"/>
</dbReference>
<proteinExistence type="inferred from homology"/>
<dbReference type="InterPro" id="IPR058205">
    <property type="entry name" value="D-LDH-like"/>
</dbReference>
<dbReference type="GO" id="GO:0008720">
    <property type="term" value="F:D-lactate dehydrogenase (NAD+) activity"/>
    <property type="evidence" value="ECO:0007669"/>
    <property type="project" value="TreeGrafter"/>
</dbReference>
<dbReference type="CDD" id="cd12183">
    <property type="entry name" value="LDH_like_2"/>
    <property type="match status" value="1"/>
</dbReference>
<feature type="domain" description="D-isomer specific 2-hydroxyacid dehydrogenase NAD-binding" evidence="6">
    <location>
        <begin position="143"/>
        <end position="329"/>
    </location>
</feature>
<dbReference type="GO" id="GO:0051287">
    <property type="term" value="F:NAD binding"/>
    <property type="evidence" value="ECO:0007669"/>
    <property type="project" value="InterPro"/>
</dbReference>
<dbReference type="PROSITE" id="PS00065">
    <property type="entry name" value="D_2_HYDROXYACID_DH_1"/>
    <property type="match status" value="1"/>
</dbReference>
<keyword evidence="3" id="KW-0520">NAD</keyword>
<reference evidence="7" key="1">
    <citation type="submission" date="2021-06" db="EMBL/GenBank/DDBJ databases">
        <title>Genome Sequence of Mortierella hyaline Strain SCG-10, a Cold-Adapted, Nitrate-Reducing Fungus Isolated from Soil in Minnesota, USA.</title>
        <authorList>
            <person name="Aldossari N."/>
        </authorList>
    </citation>
    <scope>NUCLEOTIDE SEQUENCE</scope>
    <source>
        <strain evidence="7">SCG-10</strain>
    </source>
</reference>
<dbReference type="PANTHER" id="PTHR43026:SF1">
    <property type="entry name" value="2-HYDROXYACID DEHYDROGENASE HOMOLOG 1-RELATED"/>
    <property type="match status" value="1"/>
</dbReference>
<accession>A0A9P7XSF7</accession>
<evidence type="ECO:0000256" key="4">
    <source>
        <dbReference type="RuleBase" id="RU003719"/>
    </source>
</evidence>
<organism evidence="7 8">
    <name type="scientific">Linnemannia hyalina</name>
    <dbReference type="NCBI Taxonomy" id="64524"/>
    <lineage>
        <taxon>Eukaryota</taxon>
        <taxon>Fungi</taxon>
        <taxon>Fungi incertae sedis</taxon>
        <taxon>Mucoromycota</taxon>
        <taxon>Mortierellomycotina</taxon>
        <taxon>Mortierellomycetes</taxon>
        <taxon>Mortierellales</taxon>
        <taxon>Mortierellaceae</taxon>
        <taxon>Linnemannia</taxon>
    </lineage>
</organism>
<feature type="domain" description="D-isomer specific 2-hydroxyacid dehydrogenase catalytic" evidence="5">
    <location>
        <begin position="48"/>
        <end position="360"/>
    </location>
</feature>
<name>A0A9P7XSF7_9FUNG</name>
<dbReference type="SUPFAM" id="SSF51735">
    <property type="entry name" value="NAD(P)-binding Rossmann-fold domains"/>
    <property type="match status" value="1"/>
</dbReference>
<comment type="caution">
    <text evidence="7">The sequence shown here is derived from an EMBL/GenBank/DDBJ whole genome shotgun (WGS) entry which is preliminary data.</text>
</comment>
<keyword evidence="8" id="KW-1185">Reference proteome</keyword>
<dbReference type="InterPro" id="IPR029753">
    <property type="entry name" value="D-isomer_DH_CS"/>
</dbReference>
<gene>
    <name evidence="7" type="ORF">KI688_001696</name>
</gene>
<evidence type="ECO:0000313" key="8">
    <source>
        <dbReference type="Proteomes" id="UP000707451"/>
    </source>
</evidence>
<protein>
    <recommendedName>
        <fullName evidence="9">D-lactate dehydrogenase</fullName>
    </recommendedName>
</protein>
<dbReference type="SUPFAM" id="SSF52283">
    <property type="entry name" value="Formate/glycerate dehydrogenase catalytic domain-like"/>
    <property type="match status" value="1"/>
</dbReference>
<dbReference type="Pfam" id="PF00389">
    <property type="entry name" value="2-Hacid_dh"/>
    <property type="match status" value="1"/>
</dbReference>
<dbReference type="PANTHER" id="PTHR43026">
    <property type="entry name" value="2-HYDROXYACID DEHYDROGENASE HOMOLOG 1-RELATED"/>
    <property type="match status" value="1"/>
</dbReference>
<evidence type="ECO:0000259" key="5">
    <source>
        <dbReference type="Pfam" id="PF00389"/>
    </source>
</evidence>
<dbReference type="EMBL" id="JAHRHY010000010">
    <property type="protein sequence ID" value="KAG9066470.1"/>
    <property type="molecule type" value="Genomic_DNA"/>
</dbReference>
<dbReference type="PROSITE" id="PS00670">
    <property type="entry name" value="D_2_HYDROXYACID_DH_2"/>
    <property type="match status" value="1"/>
</dbReference>
<comment type="similarity">
    <text evidence="1 4">Belongs to the D-isomer specific 2-hydroxyacid dehydrogenase family.</text>
</comment>
<dbReference type="Gene3D" id="3.40.50.720">
    <property type="entry name" value="NAD(P)-binding Rossmann-like Domain"/>
    <property type="match status" value="2"/>
</dbReference>
<dbReference type="InterPro" id="IPR006139">
    <property type="entry name" value="D-isomer_2_OHA_DH_cat_dom"/>
</dbReference>
<dbReference type="InterPro" id="IPR006140">
    <property type="entry name" value="D-isomer_DH_NAD-bd"/>
</dbReference>
<dbReference type="Pfam" id="PF02826">
    <property type="entry name" value="2-Hacid_dh_C"/>
    <property type="match status" value="1"/>
</dbReference>
<dbReference type="PROSITE" id="PS00671">
    <property type="entry name" value="D_2_HYDROXYACID_DH_3"/>
    <property type="match status" value="1"/>
</dbReference>